<keyword evidence="4 11" id="KW-0028">Amino-acid biosynthesis</keyword>
<keyword evidence="9 11" id="KW-0057">Aromatic amino acid biosynthesis</keyword>
<keyword evidence="6 11" id="KW-0288">FMN</keyword>
<feature type="binding site" evidence="11">
    <location>
        <begin position="344"/>
        <end position="348"/>
    </location>
    <ligand>
        <name>FMN</name>
        <dbReference type="ChEBI" id="CHEBI:58210"/>
    </ligand>
</feature>
<dbReference type="GO" id="GO:0009423">
    <property type="term" value="P:chorismate biosynthetic process"/>
    <property type="evidence" value="ECO:0007669"/>
    <property type="project" value="UniProtKB-UniRule"/>
</dbReference>
<evidence type="ECO:0000256" key="4">
    <source>
        <dbReference type="ARBA" id="ARBA00022605"/>
    </source>
</evidence>
<evidence type="ECO:0000256" key="11">
    <source>
        <dbReference type="HAMAP-Rule" id="MF_00300"/>
    </source>
</evidence>
<sequence length="425" mass="44549">MLQCVTAGESHGQALVALMSGLPAGLKFTTAEVSAALAERRLGYGRGSRQKFEQDEVTILSGLRHGVTLGSPIAIEIKNTEWPKWTAVMSPDPVPREALLVDAGQGDEREVARNLPLTKPRPGHADFAGMMKYGFTDARNVLERSSARETAARVALGALAKALLSQVADIHLVSHVVALGGVEVPPESAAPTFGDVENLRDNPVRCFDIETSEKMVARVEAAKKSGDTLGGIVEVIAYGVPIGLGSYVDHSRRLDSRLAAALISIQAFKGMEIGRAFLQASLPGSEAHDPMYLQNVGQSLAESTSATGTPQTGLGSISRPTNLAGGIEGGMSNGNPIVVRAAVKPISTVPHSLPTIDLSTGEVATGLHQRSDTTAVVPAAVIAEAEVALVLADALLEKTGGDSVAEARRNLRAYLASVEERTNFS</sequence>
<dbReference type="PANTHER" id="PTHR21085:SF0">
    <property type="entry name" value="CHORISMATE SYNTHASE"/>
    <property type="match status" value="1"/>
</dbReference>
<feature type="binding site" evidence="11">
    <location>
        <position position="40"/>
    </location>
    <ligand>
        <name>NADP(+)</name>
        <dbReference type="ChEBI" id="CHEBI:58349"/>
    </ligand>
</feature>
<dbReference type="FunFam" id="3.60.150.10:FF:000002">
    <property type="entry name" value="Chorismate synthase"/>
    <property type="match status" value="1"/>
</dbReference>
<dbReference type="InterPro" id="IPR035904">
    <property type="entry name" value="Chorismate_synth_AroC_sf"/>
</dbReference>
<dbReference type="GO" id="GO:0004107">
    <property type="term" value="F:chorismate synthase activity"/>
    <property type="evidence" value="ECO:0007669"/>
    <property type="project" value="UniProtKB-UniRule"/>
</dbReference>
<keyword evidence="10 11" id="KW-0456">Lyase</keyword>
<comment type="catalytic activity">
    <reaction evidence="11 12">
        <text>5-O-(1-carboxyvinyl)-3-phosphoshikimate = chorismate + phosphate</text>
        <dbReference type="Rhea" id="RHEA:21020"/>
        <dbReference type="ChEBI" id="CHEBI:29748"/>
        <dbReference type="ChEBI" id="CHEBI:43474"/>
        <dbReference type="ChEBI" id="CHEBI:57701"/>
        <dbReference type="EC" id="4.2.3.5"/>
    </reaction>
</comment>
<dbReference type="EMBL" id="VUMY01000019">
    <property type="protein sequence ID" value="MST50448.1"/>
    <property type="molecule type" value="Genomic_DNA"/>
</dbReference>
<gene>
    <name evidence="11 13" type="primary">aroC</name>
    <name evidence="13" type="ORF">FYJ63_09480</name>
</gene>
<comment type="function">
    <text evidence="11">Catalyzes the anti-1,4-elimination of the C-3 phosphate and the C-6 proR hydrogen from 5-enolpyruvylshikimate-3-phosphate (EPSP) to yield chorismate, which is the branch point compound that serves as the starting substrate for the three terminal pathways of aromatic amino acid biosynthesis. This reaction introduces a second double bond into the aromatic ring system.</text>
</comment>
<dbReference type="EC" id="4.2.3.5" evidence="3 11"/>
<comment type="caution">
    <text evidence="13">The sequence shown here is derived from an EMBL/GenBank/DDBJ whole genome shotgun (WGS) entry which is preliminary data.</text>
</comment>
<feature type="binding site" evidence="11">
    <location>
        <begin position="266"/>
        <end position="267"/>
    </location>
    <ligand>
        <name>FMN</name>
        <dbReference type="ChEBI" id="CHEBI:58210"/>
    </ligand>
</feature>
<evidence type="ECO:0000256" key="12">
    <source>
        <dbReference type="RuleBase" id="RU000605"/>
    </source>
</evidence>
<evidence type="ECO:0000256" key="2">
    <source>
        <dbReference type="ARBA" id="ARBA00008014"/>
    </source>
</evidence>
<evidence type="ECO:0000313" key="13">
    <source>
        <dbReference type="EMBL" id="MST50448.1"/>
    </source>
</evidence>
<dbReference type="PANTHER" id="PTHR21085">
    <property type="entry name" value="CHORISMATE SYNTHASE"/>
    <property type="match status" value="1"/>
</dbReference>
<evidence type="ECO:0000256" key="8">
    <source>
        <dbReference type="ARBA" id="ARBA00022857"/>
    </source>
</evidence>
<dbReference type="CDD" id="cd07304">
    <property type="entry name" value="Chorismate_synthase"/>
    <property type="match status" value="1"/>
</dbReference>
<dbReference type="RefSeq" id="WP_154546124.1">
    <property type="nucleotide sequence ID" value="NZ_VUMY01000019.1"/>
</dbReference>
<protein>
    <recommendedName>
        <fullName evidence="3 11">Chorismate synthase</fullName>
        <shortName evidence="11">CS</shortName>
        <ecNumber evidence="3 11">4.2.3.5</ecNumber>
    </recommendedName>
    <alternativeName>
        <fullName evidence="11">5-enolpyruvylshikimate-3-phosphate phospholyase</fullName>
    </alternativeName>
</protein>
<dbReference type="Gene3D" id="3.60.150.10">
    <property type="entry name" value="Chorismate synthase AroC"/>
    <property type="match status" value="1"/>
</dbReference>
<evidence type="ECO:0000256" key="1">
    <source>
        <dbReference type="ARBA" id="ARBA00005044"/>
    </source>
</evidence>
<dbReference type="InterPro" id="IPR000453">
    <property type="entry name" value="Chorismate_synth"/>
</dbReference>
<evidence type="ECO:0000256" key="10">
    <source>
        <dbReference type="ARBA" id="ARBA00023239"/>
    </source>
</evidence>
<feature type="binding site" evidence="11">
    <location>
        <position position="370"/>
    </location>
    <ligand>
        <name>FMN</name>
        <dbReference type="ChEBI" id="CHEBI:58210"/>
    </ligand>
</feature>
<organism evidence="13 14">
    <name type="scientific">Mobiluncus porci</name>
    <dbReference type="NCBI Taxonomy" id="2652278"/>
    <lineage>
        <taxon>Bacteria</taxon>
        <taxon>Bacillati</taxon>
        <taxon>Actinomycetota</taxon>
        <taxon>Actinomycetes</taxon>
        <taxon>Actinomycetales</taxon>
        <taxon>Actinomycetaceae</taxon>
        <taxon>Mobiluncus</taxon>
    </lineage>
</organism>
<evidence type="ECO:0000313" key="14">
    <source>
        <dbReference type="Proteomes" id="UP000442535"/>
    </source>
</evidence>
<dbReference type="UniPathway" id="UPA00053">
    <property type="reaction ID" value="UER00090"/>
</dbReference>
<keyword evidence="7 11" id="KW-0274">FAD</keyword>
<dbReference type="Pfam" id="PF01264">
    <property type="entry name" value="Chorismate_synt"/>
    <property type="match status" value="1"/>
</dbReference>
<evidence type="ECO:0000256" key="6">
    <source>
        <dbReference type="ARBA" id="ARBA00022643"/>
    </source>
</evidence>
<dbReference type="SUPFAM" id="SSF103263">
    <property type="entry name" value="Chorismate synthase, AroC"/>
    <property type="match status" value="1"/>
</dbReference>
<evidence type="ECO:0000256" key="9">
    <source>
        <dbReference type="ARBA" id="ARBA00023141"/>
    </source>
</evidence>
<keyword evidence="8 11" id="KW-0521">NADP</keyword>
<comment type="cofactor">
    <cofactor evidence="11 12">
        <name>FMNH2</name>
        <dbReference type="ChEBI" id="CHEBI:57618"/>
    </cofactor>
    <text evidence="11 12">Reduced FMN (FMNH(2)).</text>
</comment>
<comment type="pathway">
    <text evidence="1 11 12">Metabolic intermediate biosynthesis; chorismate biosynthesis; chorismate from D-erythrose 4-phosphate and phosphoenolpyruvate: step 7/7.</text>
</comment>
<proteinExistence type="inferred from homology"/>
<comment type="similarity">
    <text evidence="2 11 12">Belongs to the chorismate synthase family.</text>
</comment>
<dbReference type="NCBIfam" id="NF003793">
    <property type="entry name" value="PRK05382.1"/>
    <property type="match status" value="1"/>
</dbReference>
<comment type="subunit">
    <text evidence="11">Homotetramer.</text>
</comment>
<dbReference type="GO" id="GO:0010181">
    <property type="term" value="F:FMN binding"/>
    <property type="evidence" value="ECO:0007669"/>
    <property type="project" value="TreeGrafter"/>
</dbReference>
<dbReference type="InterPro" id="IPR020541">
    <property type="entry name" value="Chorismate_synthase_CS"/>
</dbReference>
<feature type="binding site" evidence="11">
    <location>
        <begin position="144"/>
        <end position="146"/>
    </location>
    <ligand>
        <name>FMN</name>
        <dbReference type="ChEBI" id="CHEBI:58210"/>
    </ligand>
</feature>
<dbReference type="GO" id="GO:0009073">
    <property type="term" value="P:aromatic amino acid family biosynthetic process"/>
    <property type="evidence" value="ECO:0007669"/>
    <property type="project" value="UniProtKB-KW"/>
</dbReference>
<dbReference type="PROSITE" id="PS00788">
    <property type="entry name" value="CHORISMATE_SYNTHASE_2"/>
    <property type="match status" value="1"/>
</dbReference>
<accession>A0A7K0K4T9</accession>
<reference evidence="13 14" key="1">
    <citation type="submission" date="2019-08" db="EMBL/GenBank/DDBJ databases">
        <title>In-depth cultivation of the pig gut microbiome towards novel bacterial diversity and tailored functional studies.</title>
        <authorList>
            <person name="Wylensek D."/>
            <person name="Hitch T.C.A."/>
            <person name="Clavel T."/>
        </authorList>
    </citation>
    <scope>NUCLEOTIDE SEQUENCE [LARGE SCALE GENOMIC DNA]</scope>
    <source>
        <strain evidence="13 14">RF-GAM-744-WT-7</strain>
    </source>
</reference>
<dbReference type="Proteomes" id="UP000442535">
    <property type="component" value="Unassembled WGS sequence"/>
</dbReference>
<dbReference type="AlphaFoldDB" id="A0A7K0K4T9"/>
<dbReference type="GO" id="GO:0008652">
    <property type="term" value="P:amino acid biosynthetic process"/>
    <property type="evidence" value="ECO:0007669"/>
    <property type="project" value="UniProtKB-KW"/>
</dbReference>
<dbReference type="NCBIfam" id="TIGR00033">
    <property type="entry name" value="aroC"/>
    <property type="match status" value="1"/>
</dbReference>
<dbReference type="PROSITE" id="PS00787">
    <property type="entry name" value="CHORISMATE_SYNTHASE_1"/>
    <property type="match status" value="1"/>
</dbReference>
<dbReference type="HAMAP" id="MF_00300">
    <property type="entry name" value="Chorismate_synth"/>
    <property type="match status" value="1"/>
</dbReference>
<evidence type="ECO:0000256" key="3">
    <source>
        <dbReference type="ARBA" id="ARBA00013036"/>
    </source>
</evidence>
<dbReference type="PIRSF" id="PIRSF001456">
    <property type="entry name" value="Chorismate_synth"/>
    <property type="match status" value="1"/>
</dbReference>
<evidence type="ECO:0000256" key="7">
    <source>
        <dbReference type="ARBA" id="ARBA00022827"/>
    </source>
</evidence>
<feature type="binding site" evidence="11">
    <location>
        <position position="46"/>
    </location>
    <ligand>
        <name>NADP(+)</name>
        <dbReference type="ChEBI" id="CHEBI:58349"/>
    </ligand>
</feature>
<evidence type="ECO:0000256" key="5">
    <source>
        <dbReference type="ARBA" id="ARBA00022630"/>
    </source>
</evidence>
<name>A0A7K0K4T9_9ACTO</name>
<feature type="binding site" evidence="11">
    <location>
        <position position="329"/>
    </location>
    <ligand>
        <name>FMN</name>
        <dbReference type="ChEBI" id="CHEBI:58210"/>
    </ligand>
</feature>
<keyword evidence="14" id="KW-1185">Reference proteome</keyword>
<dbReference type="GO" id="GO:0005829">
    <property type="term" value="C:cytosol"/>
    <property type="evidence" value="ECO:0007669"/>
    <property type="project" value="TreeGrafter"/>
</dbReference>
<keyword evidence="5 11" id="KW-0285">Flavoprotein</keyword>